<sequence length="123" mass="13340">MSTNDEQAGTQAYEAYLTALRAHDALVSDPHSSFADRLAAAVEVGNKFRAAQIALGGREPVDSDVRRGRDQLHEAAYVALAMIRGIIEIGGFDHSTGEDANLCSHLLYEAERRLRDAVATVSR</sequence>
<dbReference type="Proteomes" id="UP000571950">
    <property type="component" value="Unassembled WGS sequence"/>
</dbReference>
<dbReference type="AlphaFoldDB" id="A0A7W6BHF1"/>
<keyword evidence="2" id="KW-1185">Reference proteome</keyword>
<dbReference type="RefSeq" id="WP_188070628.1">
    <property type="nucleotide sequence ID" value="NZ_BSPS01000022.1"/>
</dbReference>
<name>A0A7W6BHF1_9SPHN</name>
<comment type="caution">
    <text evidence="1">The sequence shown here is derived from an EMBL/GenBank/DDBJ whole genome shotgun (WGS) entry which is preliminary data.</text>
</comment>
<evidence type="ECO:0000313" key="2">
    <source>
        <dbReference type="Proteomes" id="UP000571950"/>
    </source>
</evidence>
<reference evidence="1 2" key="1">
    <citation type="submission" date="2020-08" db="EMBL/GenBank/DDBJ databases">
        <title>Genomic Encyclopedia of Type Strains, Phase IV (KMG-IV): sequencing the most valuable type-strain genomes for metagenomic binning, comparative biology and taxonomic classification.</title>
        <authorList>
            <person name="Goeker M."/>
        </authorList>
    </citation>
    <scope>NUCLEOTIDE SEQUENCE [LARGE SCALE GENOMIC DNA]</scope>
    <source>
        <strain evidence="1 2">DSM 26189</strain>
    </source>
</reference>
<accession>A0A7W6BHF1</accession>
<dbReference type="EMBL" id="JACIDT010000002">
    <property type="protein sequence ID" value="MBB3925071.1"/>
    <property type="molecule type" value="Genomic_DNA"/>
</dbReference>
<proteinExistence type="predicted"/>
<evidence type="ECO:0000313" key="1">
    <source>
        <dbReference type="EMBL" id="MBB3925071.1"/>
    </source>
</evidence>
<organism evidence="1 2">
    <name type="scientific">Sphingobium jiangsuense</name>
    <dbReference type="NCBI Taxonomy" id="870476"/>
    <lineage>
        <taxon>Bacteria</taxon>
        <taxon>Pseudomonadati</taxon>
        <taxon>Pseudomonadota</taxon>
        <taxon>Alphaproteobacteria</taxon>
        <taxon>Sphingomonadales</taxon>
        <taxon>Sphingomonadaceae</taxon>
        <taxon>Sphingobium</taxon>
    </lineage>
</organism>
<protein>
    <submittedName>
        <fullName evidence="1">Uncharacterized protein</fullName>
    </submittedName>
</protein>
<gene>
    <name evidence="1" type="ORF">GGR43_000772</name>
</gene>